<dbReference type="Proteomes" id="UP000241769">
    <property type="component" value="Unassembled WGS sequence"/>
</dbReference>
<name>A0A2P6NJW5_9EUKA</name>
<sequence>MGKKDKKGKKKQGLGAEKTLLKTEKNARKKALKGNDGEEDIEKMIEKFKQKIDAKVAVTEELLEGPPGPRTHCTLVANPSKDNELILFGGEFFDGDETLVYNDLYRYHTEKKEWRLVTSPNTPPPRCSHQAITYKNHMYIFGGEFTSPSQNQFYHYKDMWRLNTDNFSWENLKDVKGAPSARSGHRMVRYKNKMILFGGFYDTLTETKYFNDLFVYDLDTSKWTKSDFKSWDQVPHARSGHQMAIHENTLFLYGGYSKEKSTKYSEAKGMVHTDMWSLSLGTCPLNMTWDKRSGLAPPSRSGMACCVDKKKMIFFGGVSDRETKDDMDSVFYNQVYTFHMDNRRWFPIKMQAKKAAGGRRRKPKEVKPAAPATARKAPSKEEDEDVEEYNEDGELIEDETKQAEEEVAEAPAQNIQEATEAAEAAEAQSNRRPAHFGAVFEGESLYPTPRIHSQMVVMGNTLYLYGGMSEFDKREVSYNDMYSLNLNRMDTFDCIIKATEVDWKGEISGDEDEDEDEDDEDDDEEEDEEEEEEDGKEEESGEDEDEEGGSDEDDEEEEVKETKKEKKAPKKEEKEDKKKKQEPKKGKKRRIEELKDRLSEFSKDEKPTANPKESLREFFDRTKDFWMRSAYAKSESDGRPETDEKALKTAGFSMADDRFKDMRPLLDEIEAIEAQEAAAAAAKKKDKEKSGQKKKNK</sequence>
<feature type="compositionally biased region" description="Basic and acidic residues" evidence="1">
    <location>
        <begin position="560"/>
        <end position="579"/>
    </location>
</feature>
<feature type="region of interest" description="Disordered" evidence="1">
    <location>
        <begin position="503"/>
        <end position="618"/>
    </location>
</feature>
<evidence type="ECO:0000259" key="2">
    <source>
        <dbReference type="Pfam" id="PF13422"/>
    </source>
</evidence>
<protein>
    <submittedName>
        <fullName evidence="3">Putative kelch repeat protein</fullName>
    </submittedName>
</protein>
<feature type="compositionally biased region" description="Basic and acidic residues" evidence="1">
    <location>
        <begin position="590"/>
        <end position="618"/>
    </location>
</feature>
<accession>A0A2P6NJW5</accession>
<keyword evidence="4" id="KW-1185">Reference proteome</keyword>
<proteinExistence type="predicted"/>
<evidence type="ECO:0000313" key="3">
    <source>
        <dbReference type="EMBL" id="PRP84219.1"/>
    </source>
</evidence>
<evidence type="ECO:0000313" key="4">
    <source>
        <dbReference type="Proteomes" id="UP000241769"/>
    </source>
</evidence>
<dbReference type="Gene3D" id="2.120.10.80">
    <property type="entry name" value="Kelch-type beta propeller"/>
    <property type="match status" value="1"/>
</dbReference>
<reference evidence="3 4" key="1">
    <citation type="journal article" date="2018" name="Genome Biol. Evol.">
        <title>Multiple Roots of Fruiting Body Formation in Amoebozoa.</title>
        <authorList>
            <person name="Hillmann F."/>
            <person name="Forbes G."/>
            <person name="Novohradska S."/>
            <person name="Ferling I."/>
            <person name="Riege K."/>
            <person name="Groth M."/>
            <person name="Westermann M."/>
            <person name="Marz M."/>
            <person name="Spaller T."/>
            <person name="Winckler T."/>
            <person name="Schaap P."/>
            <person name="Glockner G."/>
        </authorList>
    </citation>
    <scope>NUCLEOTIDE SEQUENCE [LARGE SCALE GENOMIC DNA]</scope>
    <source>
        <strain evidence="3 4">Jena</strain>
    </source>
</reference>
<feature type="region of interest" description="Disordered" evidence="1">
    <location>
        <begin position="1"/>
        <end position="36"/>
    </location>
</feature>
<dbReference type="OrthoDB" id="10250130at2759"/>
<feature type="compositionally biased region" description="Basic residues" evidence="1">
    <location>
        <begin position="580"/>
        <end position="589"/>
    </location>
</feature>
<dbReference type="STRING" id="1890364.A0A2P6NJW5"/>
<dbReference type="Pfam" id="PF24681">
    <property type="entry name" value="Kelch_KLHDC2_KLHL20_DRC7"/>
    <property type="match status" value="1"/>
</dbReference>
<feature type="compositionally biased region" description="Basic residues" evidence="1">
    <location>
        <begin position="1"/>
        <end position="12"/>
    </location>
</feature>
<feature type="compositionally biased region" description="Acidic residues" evidence="1">
    <location>
        <begin position="508"/>
        <end position="559"/>
    </location>
</feature>
<dbReference type="PANTHER" id="PTHR46063">
    <property type="entry name" value="KELCH DOMAIN-CONTAINING PROTEIN"/>
    <property type="match status" value="1"/>
</dbReference>
<dbReference type="InterPro" id="IPR025183">
    <property type="entry name" value="DUF4110"/>
</dbReference>
<dbReference type="SUPFAM" id="SSF117281">
    <property type="entry name" value="Kelch motif"/>
    <property type="match status" value="2"/>
</dbReference>
<comment type="caution">
    <text evidence="3">The sequence shown here is derived from an EMBL/GenBank/DDBJ whole genome shotgun (WGS) entry which is preliminary data.</text>
</comment>
<dbReference type="InterPro" id="IPR052588">
    <property type="entry name" value="Kelch_domain_protein"/>
</dbReference>
<organism evidence="3 4">
    <name type="scientific">Planoprotostelium fungivorum</name>
    <dbReference type="NCBI Taxonomy" id="1890364"/>
    <lineage>
        <taxon>Eukaryota</taxon>
        <taxon>Amoebozoa</taxon>
        <taxon>Evosea</taxon>
        <taxon>Variosea</taxon>
        <taxon>Cavosteliida</taxon>
        <taxon>Cavosteliaceae</taxon>
        <taxon>Planoprotostelium</taxon>
    </lineage>
</organism>
<evidence type="ECO:0000256" key="1">
    <source>
        <dbReference type="SAM" id="MobiDB-lite"/>
    </source>
</evidence>
<feature type="region of interest" description="Disordered" evidence="1">
    <location>
        <begin position="676"/>
        <end position="697"/>
    </location>
</feature>
<dbReference type="EMBL" id="MDYQ01000067">
    <property type="protein sequence ID" value="PRP84219.1"/>
    <property type="molecule type" value="Genomic_DNA"/>
</dbReference>
<feature type="domain" description="DUF4110" evidence="2">
    <location>
        <begin position="603"/>
        <end position="692"/>
    </location>
</feature>
<dbReference type="AlphaFoldDB" id="A0A2P6NJW5"/>
<dbReference type="InParanoid" id="A0A2P6NJW5"/>
<dbReference type="PANTHER" id="PTHR46063:SF1">
    <property type="entry name" value="KELCH DOMAIN-CONTAINING PROTEIN 4"/>
    <property type="match status" value="1"/>
</dbReference>
<dbReference type="Pfam" id="PF13422">
    <property type="entry name" value="DUF4110"/>
    <property type="match status" value="1"/>
</dbReference>
<gene>
    <name evidence="3" type="ORF">PROFUN_08419</name>
</gene>
<feature type="compositionally biased region" description="Acidic residues" evidence="1">
    <location>
        <begin position="381"/>
        <end position="395"/>
    </location>
</feature>
<feature type="region of interest" description="Disordered" evidence="1">
    <location>
        <begin position="352"/>
        <end position="395"/>
    </location>
</feature>
<dbReference type="InterPro" id="IPR015915">
    <property type="entry name" value="Kelch-typ_b-propeller"/>
</dbReference>